<organism evidence="2 3">
    <name type="scientific">Acinetobacter bereziniae</name>
    <name type="common">Acinetobacter genomosp. 10</name>
    <dbReference type="NCBI Taxonomy" id="106648"/>
    <lineage>
        <taxon>Bacteria</taxon>
        <taxon>Pseudomonadati</taxon>
        <taxon>Pseudomonadota</taxon>
        <taxon>Gammaproteobacteria</taxon>
        <taxon>Moraxellales</taxon>
        <taxon>Moraxellaceae</taxon>
        <taxon>Acinetobacter</taxon>
    </lineage>
</organism>
<protein>
    <recommendedName>
        <fullName evidence="1">HTH cro/C1-type domain-containing protein</fullName>
    </recommendedName>
</protein>
<dbReference type="AlphaFoldDB" id="A0A833PA01"/>
<evidence type="ECO:0000313" key="3">
    <source>
        <dbReference type="Proteomes" id="UP000490535"/>
    </source>
</evidence>
<dbReference type="EMBL" id="WNDP01000334">
    <property type="protein sequence ID" value="KAF1010074.1"/>
    <property type="molecule type" value="Genomic_DNA"/>
</dbReference>
<reference evidence="3" key="1">
    <citation type="journal article" date="2020" name="MBio">
        <title>Horizontal gene transfer to a defensive symbiont with a reduced genome amongst a multipartite beetle microbiome.</title>
        <authorList>
            <person name="Waterworth S.C."/>
            <person name="Florez L.V."/>
            <person name="Rees E.R."/>
            <person name="Hertweck C."/>
            <person name="Kaltenpoth M."/>
            <person name="Kwan J.C."/>
        </authorList>
    </citation>
    <scope>NUCLEOTIDE SEQUENCE [LARGE SCALE GENOMIC DNA]</scope>
</reference>
<name>A0A833PA01_ACIBZ</name>
<dbReference type="InterPro" id="IPR001387">
    <property type="entry name" value="Cro/C1-type_HTH"/>
</dbReference>
<gene>
    <name evidence="2" type="ORF">GAK29_05103</name>
</gene>
<dbReference type="InterPro" id="IPR010982">
    <property type="entry name" value="Lambda_DNA-bd_dom_sf"/>
</dbReference>
<comment type="caution">
    <text evidence="2">The sequence shown here is derived from an EMBL/GenBank/DDBJ whole genome shotgun (WGS) entry which is preliminary data.</text>
</comment>
<dbReference type="CDD" id="cd00093">
    <property type="entry name" value="HTH_XRE"/>
    <property type="match status" value="1"/>
</dbReference>
<dbReference type="Proteomes" id="UP000490535">
    <property type="component" value="Unassembled WGS sequence"/>
</dbReference>
<dbReference type="SUPFAM" id="SSF47413">
    <property type="entry name" value="lambda repressor-like DNA-binding domains"/>
    <property type="match status" value="1"/>
</dbReference>
<dbReference type="GO" id="GO:0003677">
    <property type="term" value="F:DNA binding"/>
    <property type="evidence" value="ECO:0007669"/>
    <property type="project" value="InterPro"/>
</dbReference>
<dbReference type="PROSITE" id="PS50943">
    <property type="entry name" value="HTH_CROC1"/>
    <property type="match status" value="1"/>
</dbReference>
<accession>A0A833PA01</accession>
<evidence type="ECO:0000313" key="2">
    <source>
        <dbReference type="EMBL" id="KAF1010074.1"/>
    </source>
</evidence>
<sequence>MFGVEELLKHVGKNIRTARIRRNLTILELANRVHVDERTISRLEKGNPSINFKNLVTVLMVLGLEDSVFDLADPNTDEVGKALELQKQPKRVRKMDQLSDDF</sequence>
<evidence type="ECO:0000259" key="1">
    <source>
        <dbReference type="PROSITE" id="PS50943"/>
    </source>
</evidence>
<feature type="domain" description="HTH cro/C1-type" evidence="1">
    <location>
        <begin position="15"/>
        <end position="69"/>
    </location>
</feature>
<dbReference type="Pfam" id="PF01381">
    <property type="entry name" value="HTH_3"/>
    <property type="match status" value="1"/>
</dbReference>
<proteinExistence type="predicted"/>
<dbReference type="SMART" id="SM00530">
    <property type="entry name" value="HTH_XRE"/>
    <property type="match status" value="1"/>
</dbReference>
<dbReference type="Gene3D" id="1.10.260.40">
    <property type="entry name" value="lambda repressor-like DNA-binding domains"/>
    <property type="match status" value="1"/>
</dbReference>